<evidence type="ECO:0000313" key="3">
    <source>
        <dbReference type="EMBL" id="AKU95885.1"/>
    </source>
</evidence>
<dbReference type="KEGG" id="llu:AKJ09_02549"/>
<feature type="transmembrane region" description="Helical" evidence="2">
    <location>
        <begin position="313"/>
        <end position="332"/>
    </location>
</feature>
<feature type="transmembrane region" description="Helical" evidence="2">
    <location>
        <begin position="287"/>
        <end position="307"/>
    </location>
</feature>
<evidence type="ECO:0000256" key="2">
    <source>
        <dbReference type="SAM" id="Phobius"/>
    </source>
</evidence>
<name>A0A0K1PQR4_9BACT</name>
<dbReference type="STRING" id="1391654.AKJ09_02549"/>
<keyword evidence="2" id="KW-0472">Membrane</keyword>
<dbReference type="EMBL" id="CP012333">
    <property type="protein sequence ID" value="AKU95885.1"/>
    <property type="molecule type" value="Genomic_DNA"/>
</dbReference>
<accession>A0A0K1PQR4</accession>
<sequence>MADFDLKGADVRILECAKCDEPVSATPASDGRRIRLTCAKCSFEQERELSTSPSPSKTGRHGKGRPDIALTRTNLSEPLEDVPLRATLAEIRKLFVEQKKKLVGGVPNAERADAEFRLLWLCANLAVQQIKGRDFVHARALLEATLEALTIPAYRALALARLARLAAMSNAQELGERWLAVCPKDLPNAEVNGDVRLAEALLANARGDSKSVLSLVGEGEADAGAFTGGSRWLAVSLRVDAHEKLGDRGQALRLWRKAARGNAVILANTAQAWGLAKETRKRLSKSSAIWLPAFAVFLLAGLALVRTVLSGEVASTGLVITIVLAGVVLLVGRLL</sequence>
<feature type="region of interest" description="Disordered" evidence="1">
    <location>
        <begin position="49"/>
        <end position="72"/>
    </location>
</feature>
<keyword evidence="2" id="KW-0812">Transmembrane</keyword>
<evidence type="ECO:0000256" key="1">
    <source>
        <dbReference type="SAM" id="MobiDB-lite"/>
    </source>
</evidence>
<keyword evidence="4" id="KW-1185">Reference proteome</keyword>
<organism evidence="3 4">
    <name type="scientific">Labilithrix luteola</name>
    <dbReference type="NCBI Taxonomy" id="1391654"/>
    <lineage>
        <taxon>Bacteria</taxon>
        <taxon>Pseudomonadati</taxon>
        <taxon>Myxococcota</taxon>
        <taxon>Polyangia</taxon>
        <taxon>Polyangiales</taxon>
        <taxon>Labilitrichaceae</taxon>
        <taxon>Labilithrix</taxon>
    </lineage>
</organism>
<evidence type="ECO:0000313" key="4">
    <source>
        <dbReference type="Proteomes" id="UP000064967"/>
    </source>
</evidence>
<protein>
    <submittedName>
        <fullName evidence="3">Uncharacterized protein</fullName>
    </submittedName>
</protein>
<dbReference type="Proteomes" id="UP000064967">
    <property type="component" value="Chromosome"/>
</dbReference>
<dbReference type="OrthoDB" id="9812205at2"/>
<gene>
    <name evidence="3" type="ORF">AKJ09_02549</name>
</gene>
<keyword evidence="2" id="KW-1133">Transmembrane helix</keyword>
<dbReference type="RefSeq" id="WP_146647258.1">
    <property type="nucleotide sequence ID" value="NZ_CP012333.1"/>
</dbReference>
<dbReference type="AlphaFoldDB" id="A0A0K1PQR4"/>
<reference evidence="3 4" key="1">
    <citation type="submission" date="2015-08" db="EMBL/GenBank/DDBJ databases">
        <authorList>
            <person name="Babu N.S."/>
            <person name="Beckwith C.J."/>
            <person name="Beseler K.G."/>
            <person name="Brison A."/>
            <person name="Carone J.V."/>
            <person name="Caskin T.P."/>
            <person name="Diamond M."/>
            <person name="Durham M.E."/>
            <person name="Foxe J.M."/>
            <person name="Go M."/>
            <person name="Henderson B.A."/>
            <person name="Jones I.B."/>
            <person name="McGettigan J.A."/>
            <person name="Micheletti S.J."/>
            <person name="Nasrallah M.E."/>
            <person name="Ortiz D."/>
            <person name="Piller C.R."/>
            <person name="Privatt S.R."/>
            <person name="Schneider S.L."/>
            <person name="Sharp S."/>
            <person name="Smith T.C."/>
            <person name="Stanton J.D."/>
            <person name="Ullery H.E."/>
            <person name="Wilson R.J."/>
            <person name="Serrano M.G."/>
            <person name="Buck G."/>
            <person name="Lee V."/>
            <person name="Wang Y."/>
            <person name="Carvalho R."/>
            <person name="Voegtly L."/>
            <person name="Shi R."/>
            <person name="Duckworth R."/>
            <person name="Johnson A."/>
            <person name="Loviza R."/>
            <person name="Walstead R."/>
            <person name="Shah Z."/>
            <person name="Kiflezghi M."/>
            <person name="Wade K."/>
            <person name="Ball S.L."/>
            <person name="Bradley K.W."/>
            <person name="Asai D.J."/>
            <person name="Bowman C.A."/>
            <person name="Russell D.A."/>
            <person name="Pope W.H."/>
            <person name="Jacobs-Sera D."/>
            <person name="Hendrix R.W."/>
            <person name="Hatfull G.F."/>
        </authorList>
    </citation>
    <scope>NUCLEOTIDE SEQUENCE [LARGE SCALE GENOMIC DNA]</scope>
    <source>
        <strain evidence="3 4">DSM 27648</strain>
    </source>
</reference>
<proteinExistence type="predicted"/>